<feature type="signal peptide" evidence="1">
    <location>
        <begin position="1"/>
        <end position="25"/>
    </location>
</feature>
<keyword evidence="1" id="KW-0732">Signal</keyword>
<accession>A0A9Q4CAG1</accession>
<dbReference type="Proteomes" id="UP001070238">
    <property type="component" value="Unassembled WGS sequence"/>
</dbReference>
<evidence type="ECO:0008006" key="4">
    <source>
        <dbReference type="Google" id="ProtNLM"/>
    </source>
</evidence>
<evidence type="ECO:0000313" key="3">
    <source>
        <dbReference type="Proteomes" id="UP001070238"/>
    </source>
</evidence>
<gene>
    <name evidence="2" type="ORF">OS123_00745</name>
</gene>
<evidence type="ECO:0000313" key="2">
    <source>
        <dbReference type="EMBL" id="MCX7537076.1"/>
    </source>
</evidence>
<feature type="chain" id="PRO_5040476976" description="Secreted protein" evidence="1">
    <location>
        <begin position="26"/>
        <end position="175"/>
    </location>
</feature>
<name>A0A9Q4CAG1_9CORY</name>
<proteinExistence type="predicted"/>
<organism evidence="2 3">
    <name type="scientific">Corynebacterium antarcticum</name>
    <dbReference type="NCBI Taxonomy" id="2800405"/>
    <lineage>
        <taxon>Bacteria</taxon>
        <taxon>Bacillati</taxon>
        <taxon>Actinomycetota</taxon>
        <taxon>Actinomycetes</taxon>
        <taxon>Mycobacteriales</taxon>
        <taxon>Corynebacteriaceae</taxon>
        <taxon>Corynebacterium</taxon>
    </lineage>
</organism>
<sequence>MPRAGTAVAAAVLLAVTSGTGIAAAAPPVPVVGECVPGADALCDVPHPIDPIFMTRSLELSVVPVGPFSSKMRATASVTNEPKAPFSAEGETVIFTIDGTTYPAVVGADETASVDFDPLPGGGHVVADLPVGYESDGLIIMSEAHSEVPYTAPAVGSGGGFLGWLLSLLHGFFGF</sequence>
<dbReference type="EMBL" id="JAPMKX010000001">
    <property type="protein sequence ID" value="MCX7537076.1"/>
    <property type="molecule type" value="Genomic_DNA"/>
</dbReference>
<dbReference type="RefSeq" id="WP_267168914.1">
    <property type="nucleotide sequence ID" value="NZ_JAPMKX010000001.1"/>
</dbReference>
<protein>
    <recommendedName>
        <fullName evidence="4">Secreted protein</fullName>
    </recommendedName>
</protein>
<evidence type="ECO:0000256" key="1">
    <source>
        <dbReference type="SAM" id="SignalP"/>
    </source>
</evidence>
<comment type="caution">
    <text evidence="2">The sequence shown here is derived from an EMBL/GenBank/DDBJ whole genome shotgun (WGS) entry which is preliminary data.</text>
</comment>
<reference evidence="2" key="1">
    <citation type="submission" date="2022-11" db="EMBL/GenBank/DDBJ databases">
        <title>Corynebacterium sp. isolated from Penguins.</title>
        <authorList>
            <person name="Sedlar K."/>
            <person name="Svec P."/>
        </authorList>
    </citation>
    <scope>NUCLEOTIDE SEQUENCE</scope>
    <source>
        <strain evidence="2">P5875</strain>
    </source>
</reference>
<dbReference type="AlphaFoldDB" id="A0A9Q4CAG1"/>